<dbReference type="EMBL" id="QKZK01000025">
    <property type="protein sequence ID" value="PZX13527.1"/>
    <property type="molecule type" value="Genomic_DNA"/>
</dbReference>
<dbReference type="EC" id="3.4.-.-" evidence="1"/>
<dbReference type="Pfam" id="PF03577">
    <property type="entry name" value="Peptidase_C69"/>
    <property type="match status" value="1"/>
</dbReference>
<comment type="catalytic activity">
    <reaction evidence="1">
        <text>an L-aminoacyl-L-amino acid + H2O = 2 an L-alpha-amino acid</text>
        <dbReference type="Rhea" id="RHEA:48940"/>
        <dbReference type="ChEBI" id="CHEBI:15377"/>
        <dbReference type="ChEBI" id="CHEBI:59869"/>
        <dbReference type="ChEBI" id="CHEBI:77460"/>
    </reaction>
</comment>
<proteinExistence type="inferred from homology"/>
<dbReference type="GO" id="GO:0070004">
    <property type="term" value="F:cysteine-type exopeptidase activity"/>
    <property type="evidence" value="ECO:0007669"/>
    <property type="project" value="InterPro"/>
</dbReference>
<dbReference type="PANTHER" id="PTHR12994">
    <property type="entry name" value="SECERNIN"/>
    <property type="match status" value="1"/>
</dbReference>
<keyword evidence="3" id="KW-1185">Reference proteome</keyword>
<reference evidence="2 3" key="1">
    <citation type="submission" date="2018-06" db="EMBL/GenBank/DDBJ databases">
        <title>Genomic Encyclopedia of Archaeal and Bacterial Type Strains, Phase II (KMG-II): from individual species to whole genera.</title>
        <authorList>
            <person name="Goeker M."/>
        </authorList>
    </citation>
    <scope>NUCLEOTIDE SEQUENCE [LARGE SCALE GENOMIC DNA]</scope>
    <source>
        <strain evidence="2 3">DSM 6779</strain>
    </source>
</reference>
<dbReference type="RefSeq" id="WP_111446481.1">
    <property type="nucleotide sequence ID" value="NZ_QKZK01000025.1"/>
</dbReference>
<dbReference type="AlphaFoldDB" id="A0A2W7N5C9"/>
<comment type="similarity">
    <text evidence="1">Belongs to the peptidase C69 family.</text>
</comment>
<evidence type="ECO:0000313" key="2">
    <source>
        <dbReference type="EMBL" id="PZX13527.1"/>
    </source>
</evidence>
<keyword evidence="1" id="KW-0224">Dipeptidase</keyword>
<dbReference type="Proteomes" id="UP000249239">
    <property type="component" value="Unassembled WGS sequence"/>
</dbReference>
<comment type="caution">
    <text evidence="2">The sequence shown here is derived from an EMBL/GenBank/DDBJ whole genome shotgun (WGS) entry which is preliminary data.</text>
</comment>
<dbReference type="PANTHER" id="PTHR12994:SF17">
    <property type="entry name" value="LD30995P"/>
    <property type="match status" value="1"/>
</dbReference>
<keyword evidence="1" id="KW-0378">Hydrolase</keyword>
<dbReference type="GO" id="GO:0006508">
    <property type="term" value="P:proteolysis"/>
    <property type="evidence" value="ECO:0007669"/>
    <property type="project" value="UniProtKB-KW"/>
</dbReference>
<evidence type="ECO:0000313" key="3">
    <source>
        <dbReference type="Proteomes" id="UP000249239"/>
    </source>
</evidence>
<dbReference type="GO" id="GO:0016805">
    <property type="term" value="F:dipeptidase activity"/>
    <property type="evidence" value="ECO:0007669"/>
    <property type="project" value="UniProtKB-KW"/>
</dbReference>
<dbReference type="OrthoDB" id="1109933at2"/>
<name>A0A2W7N5C9_9BACT</name>
<accession>A0A2W7N5C9</accession>
<protein>
    <recommendedName>
        <fullName evidence="1">Dipeptidase</fullName>
        <ecNumber evidence="1">3.4.-.-</ecNumber>
    </recommendedName>
</protein>
<keyword evidence="1" id="KW-0645">Protease</keyword>
<evidence type="ECO:0000256" key="1">
    <source>
        <dbReference type="RuleBase" id="RU364089"/>
    </source>
</evidence>
<dbReference type="InterPro" id="IPR005322">
    <property type="entry name" value="Peptidase_C69"/>
</dbReference>
<sequence>MKYSIAFLIFFISIIVRPCTNVIVTRNASTDGSNLVSYSADSHDLYGELYHWPAMRYADGTMLDIVEWDTGKHLGQIRQAAQTYAVIGNMNEYQVTIAETTFGGRPELRDSTGILDYGSLMYIALQRSRTAREAIGVMTQLVGEYGYCSAGETFTIADAQEIWLMEMTGKGAGNKGALWVALRVPDGMVTAHANQSRITTFPLHEPEECLYADDVIDYAKDKKWFDGKDKAFSFADAYAPQDFESIRFCEARVWSAYRHLNRQLAETLKDDILQATGKRLPLFIEPENKISHRDVMTIMRDHYEGTELSLSDDVGAGPFGVPYRFRPLTWQVNDTTYFHERAIATQQTGFTFVAQMREWLAAPIGGVLWFGVDDANTTVYVPMYCGITSIPAAYRTGSLIAFDGEAAFWVFNQVAHLGYHRYGVMIDDIRKAQKELEDKFNDYGGAIDQAAHAMYQRSPELARGFLTEYSHMQAQLTVQRWKALYEFLFMKNLDGNLHPEVNGRFLKDPNGRAVPAQHPGYPPSYYEQIVNQHKDQFRLKQP</sequence>
<dbReference type="Gene3D" id="3.60.60.10">
    <property type="entry name" value="Penicillin V Acylase, Chain A"/>
    <property type="match status" value="1"/>
</dbReference>
<organism evidence="2 3">
    <name type="scientific">Breznakibacter xylanolyticus</name>
    <dbReference type="NCBI Taxonomy" id="990"/>
    <lineage>
        <taxon>Bacteria</taxon>
        <taxon>Pseudomonadati</taxon>
        <taxon>Bacteroidota</taxon>
        <taxon>Bacteroidia</taxon>
        <taxon>Marinilabiliales</taxon>
        <taxon>Marinilabiliaceae</taxon>
        <taxon>Breznakibacter</taxon>
    </lineage>
</organism>
<gene>
    <name evidence="2" type="ORF">LX69_02638</name>
</gene>